<name>A0A150F2S7_9BACI</name>
<dbReference type="RefSeq" id="WP_061523199.1">
    <property type="nucleotide sequence ID" value="NZ_JARLZY010000008.1"/>
</dbReference>
<evidence type="ECO:0000313" key="3">
    <source>
        <dbReference type="Proteomes" id="UP000075430"/>
    </source>
</evidence>
<accession>A0A150F2S7</accession>
<dbReference type="Proteomes" id="UP000075430">
    <property type="component" value="Unassembled WGS sequence"/>
</dbReference>
<dbReference type="InterPro" id="IPR025453">
    <property type="entry name" value="DUF4309"/>
</dbReference>
<keyword evidence="3" id="KW-1185">Reference proteome</keyword>
<reference evidence="3" key="1">
    <citation type="submission" date="2016-02" db="EMBL/GenBank/DDBJ databases">
        <authorList>
            <person name="Dunlap C."/>
        </authorList>
    </citation>
    <scope>NUCLEOTIDE SEQUENCE [LARGE SCALE GENOMIC DNA]</scope>
    <source>
        <strain evidence="3">NRRL B-41092</strain>
    </source>
</reference>
<feature type="signal peptide" evidence="1">
    <location>
        <begin position="1"/>
        <end position="22"/>
    </location>
</feature>
<proteinExistence type="predicted"/>
<comment type="caution">
    <text evidence="2">The sequence shown here is derived from an EMBL/GenBank/DDBJ whole genome shotgun (WGS) entry which is preliminary data.</text>
</comment>
<evidence type="ECO:0000313" key="2">
    <source>
        <dbReference type="EMBL" id="KXZ13425.1"/>
    </source>
</evidence>
<dbReference type="AlphaFoldDB" id="A0A150F2S7"/>
<dbReference type="EMBL" id="LSBA01000038">
    <property type="protein sequence ID" value="KXZ13425.1"/>
    <property type="molecule type" value="Genomic_DNA"/>
</dbReference>
<dbReference type="OrthoDB" id="2597113at2"/>
<dbReference type="Pfam" id="PF14172">
    <property type="entry name" value="DUF4309"/>
    <property type="match status" value="1"/>
</dbReference>
<organism evidence="2 3">
    <name type="scientific">Bacillus nakamurai</name>
    <dbReference type="NCBI Taxonomy" id="1793963"/>
    <lineage>
        <taxon>Bacteria</taxon>
        <taxon>Bacillati</taxon>
        <taxon>Bacillota</taxon>
        <taxon>Bacilli</taxon>
        <taxon>Bacillales</taxon>
        <taxon>Bacillaceae</taxon>
        <taxon>Bacillus</taxon>
    </lineage>
</organism>
<evidence type="ECO:0008006" key="4">
    <source>
        <dbReference type="Google" id="ProtNLM"/>
    </source>
</evidence>
<gene>
    <name evidence="2" type="ORF">AXI58_04630</name>
</gene>
<feature type="chain" id="PRO_5038654371" description="DUF4309 domain-containing protein" evidence="1">
    <location>
        <begin position="23"/>
        <end position="191"/>
    </location>
</feature>
<evidence type="ECO:0000256" key="1">
    <source>
        <dbReference type="SAM" id="SignalP"/>
    </source>
</evidence>
<sequence length="191" mass="20825">MLKKKPLITGLAAVILTGTVFGAEAFSVSEPVHAAAASKITNPNQSAKELVNSLYQSAFKGEMPQDVKGLKINQSTKQDVYDKIGEPERKADGSNPFDLYSWNMGHPGYGFSYHKNGTISEIRYFGTGVERRFNLGSVTPDVLSKQIGSADKILAIPGTGETDYVYNTGHYELHFVIGSDQKADHVNLKAR</sequence>
<keyword evidence="1" id="KW-0732">Signal</keyword>
<protein>
    <recommendedName>
        <fullName evidence="4">DUF4309 domain-containing protein</fullName>
    </recommendedName>
</protein>